<evidence type="ECO:0000259" key="5">
    <source>
        <dbReference type="SMART" id="SM00849"/>
    </source>
</evidence>
<name>K2LHY5_9HYPH</name>
<feature type="domain" description="Metallo-beta-lactamase" evidence="5">
    <location>
        <begin position="77"/>
        <end position="281"/>
    </location>
</feature>
<reference evidence="6 7" key="1">
    <citation type="journal article" date="2012" name="J. Bacteriol.">
        <title>Genome Sequence of Nitratireductor pacificus Type Strain pht-3B.</title>
        <authorList>
            <person name="Lai Q."/>
            <person name="Li G."/>
            <person name="Shao Z."/>
        </authorList>
    </citation>
    <scope>NUCLEOTIDE SEQUENCE [LARGE SCALE GENOMIC DNA]</scope>
    <source>
        <strain evidence="7">pht-3B</strain>
    </source>
</reference>
<dbReference type="SMART" id="SM00849">
    <property type="entry name" value="Lactamase_B"/>
    <property type="match status" value="1"/>
</dbReference>
<dbReference type="eggNOG" id="COG0491">
    <property type="taxonomic scope" value="Bacteria"/>
</dbReference>
<dbReference type="STRING" id="391937.NA2_18295"/>
<comment type="caution">
    <text evidence="6">The sequence shown here is derived from an EMBL/GenBank/DDBJ whole genome shotgun (WGS) entry which is preliminary data.</text>
</comment>
<evidence type="ECO:0000256" key="1">
    <source>
        <dbReference type="ARBA" id="ARBA00007749"/>
    </source>
</evidence>
<dbReference type="InterPro" id="IPR001279">
    <property type="entry name" value="Metallo-B-lactamas"/>
</dbReference>
<gene>
    <name evidence="6" type="ORF">NA2_18295</name>
</gene>
<dbReference type="Proteomes" id="UP000006786">
    <property type="component" value="Unassembled WGS sequence"/>
</dbReference>
<organism evidence="6 7">
    <name type="scientific">Nitratireductor pacificus pht-3B</name>
    <dbReference type="NCBI Taxonomy" id="391937"/>
    <lineage>
        <taxon>Bacteria</taxon>
        <taxon>Pseudomonadati</taxon>
        <taxon>Pseudomonadota</taxon>
        <taxon>Alphaproteobacteria</taxon>
        <taxon>Hyphomicrobiales</taxon>
        <taxon>Phyllobacteriaceae</taxon>
        <taxon>Nitratireductor</taxon>
    </lineage>
</organism>
<dbReference type="InterPro" id="IPR036866">
    <property type="entry name" value="RibonucZ/Hydroxyglut_hydro"/>
</dbReference>
<dbReference type="PATRIC" id="fig|391937.3.peg.3759"/>
<dbReference type="Gene3D" id="3.60.15.10">
    <property type="entry name" value="Ribonuclease Z/Hydroxyacylglutathione hydrolase-like"/>
    <property type="match status" value="1"/>
</dbReference>
<evidence type="ECO:0000313" key="7">
    <source>
        <dbReference type="Proteomes" id="UP000006786"/>
    </source>
</evidence>
<dbReference type="InterPro" id="IPR051013">
    <property type="entry name" value="MBL_superfamily_lactonases"/>
</dbReference>
<dbReference type="PANTHER" id="PTHR42978">
    <property type="entry name" value="QUORUM-QUENCHING LACTONASE YTNP-RELATED-RELATED"/>
    <property type="match status" value="1"/>
</dbReference>
<dbReference type="SUPFAM" id="SSF56281">
    <property type="entry name" value="Metallo-hydrolase/oxidoreductase"/>
    <property type="match status" value="1"/>
</dbReference>
<dbReference type="OrthoDB" id="9773738at2"/>
<dbReference type="EMBL" id="AMRM01000025">
    <property type="protein sequence ID" value="EKF17359.1"/>
    <property type="molecule type" value="Genomic_DNA"/>
</dbReference>
<comment type="similarity">
    <text evidence="1">Belongs to the metallo-beta-lactamase superfamily.</text>
</comment>
<evidence type="ECO:0000313" key="6">
    <source>
        <dbReference type="EMBL" id="EKF17359.1"/>
    </source>
</evidence>
<keyword evidence="4" id="KW-0862">Zinc</keyword>
<dbReference type="Pfam" id="PF00753">
    <property type="entry name" value="Lactamase_B"/>
    <property type="match status" value="1"/>
</dbReference>
<dbReference type="AlphaFoldDB" id="K2LHY5"/>
<proteinExistence type="inferred from homology"/>
<accession>K2LHY5</accession>
<keyword evidence="3" id="KW-0378">Hydrolase</keyword>
<evidence type="ECO:0000256" key="4">
    <source>
        <dbReference type="ARBA" id="ARBA00022833"/>
    </source>
</evidence>
<keyword evidence="7" id="KW-1185">Reference proteome</keyword>
<protein>
    <submittedName>
        <fullName evidence="6">Metallo-beta-lactamase</fullName>
    </submittedName>
</protein>
<dbReference type="GO" id="GO:0016787">
    <property type="term" value="F:hydrolase activity"/>
    <property type="evidence" value="ECO:0007669"/>
    <property type="project" value="UniProtKB-KW"/>
</dbReference>
<dbReference type="PANTHER" id="PTHR42978:SF6">
    <property type="entry name" value="QUORUM-QUENCHING LACTONASE YTNP-RELATED"/>
    <property type="match status" value="1"/>
</dbReference>
<dbReference type="CDD" id="cd07720">
    <property type="entry name" value="OPHC2-like_MBL-fold"/>
    <property type="match status" value="1"/>
</dbReference>
<sequence>MMTRRDILIGGLALLGAGLPRPAGALGRFAAGDAEIIVVSDGAMNLPLGSVYPGLSETERDALLTQSGMPTDGYRPDCNVTFLRSGDRLAVFDVGAGPNFLPTTGKLAANLPEAGIDPADVTDVIFTHAHPDHLWGLLDDFDELIFPNAAHHMAEAEWDFWRADDTLSKMPEDRKSFVVGAQNRFAALEDRINLFKPGAEILPRVEAVDTAGHTPGHVSFMVHDGSGGATLIAGDAITNPVSFVRPDLETGSDQDRAMGAAARVRLLDRLAGDRARLVGFHLAHPGFGMAERDGSAYRFVAV</sequence>
<dbReference type="RefSeq" id="WP_008598650.1">
    <property type="nucleotide sequence ID" value="NZ_AMRM01000025.1"/>
</dbReference>
<evidence type="ECO:0000256" key="2">
    <source>
        <dbReference type="ARBA" id="ARBA00022723"/>
    </source>
</evidence>
<dbReference type="GO" id="GO:0046872">
    <property type="term" value="F:metal ion binding"/>
    <property type="evidence" value="ECO:0007669"/>
    <property type="project" value="UniProtKB-KW"/>
</dbReference>
<evidence type="ECO:0000256" key="3">
    <source>
        <dbReference type="ARBA" id="ARBA00022801"/>
    </source>
</evidence>
<keyword evidence="2" id="KW-0479">Metal-binding</keyword>